<gene>
    <name evidence="3" type="ORF">IFM89_032843</name>
</gene>
<dbReference type="CDD" id="cd00590">
    <property type="entry name" value="RRM_SF"/>
    <property type="match status" value="1"/>
</dbReference>
<dbReference type="Gene3D" id="3.30.70.330">
    <property type="match status" value="1"/>
</dbReference>
<keyword evidence="4" id="KW-1185">Reference proteome</keyword>
<dbReference type="Proteomes" id="UP000631114">
    <property type="component" value="Unassembled WGS sequence"/>
</dbReference>
<dbReference type="InterPro" id="IPR053316">
    <property type="entry name" value="Epigenetic_reg_gene_expr"/>
</dbReference>
<dbReference type="AlphaFoldDB" id="A0A835IFT1"/>
<dbReference type="OrthoDB" id="1913496at2759"/>
<comment type="caution">
    <text evidence="3">The sequence shown here is derived from an EMBL/GenBank/DDBJ whole genome shotgun (WGS) entry which is preliminary data.</text>
</comment>
<proteinExistence type="predicted"/>
<dbReference type="PANTHER" id="PTHR36309:SF1">
    <property type="entry name" value="RNA-BINDING (RRM_RBD_RNP MOTIFS) FAMILY PROTEIN"/>
    <property type="match status" value="1"/>
</dbReference>
<protein>
    <recommendedName>
        <fullName evidence="2">RRM domain-containing protein</fullName>
    </recommendedName>
</protein>
<dbReference type="InterPro" id="IPR012677">
    <property type="entry name" value="Nucleotide-bd_a/b_plait_sf"/>
</dbReference>
<name>A0A835IFT1_9MAGN</name>
<dbReference type="InterPro" id="IPR000504">
    <property type="entry name" value="RRM_dom"/>
</dbReference>
<dbReference type="PANTHER" id="PTHR36309">
    <property type="entry name" value="RNA-BINDING (RRM/RBD/RNP MOTIFS) FAMILY PROTEIN"/>
    <property type="match status" value="1"/>
</dbReference>
<reference evidence="3 4" key="1">
    <citation type="submission" date="2020-10" db="EMBL/GenBank/DDBJ databases">
        <title>The Coptis chinensis genome and diversification of protoberbering-type alkaloids.</title>
        <authorList>
            <person name="Wang B."/>
            <person name="Shu S."/>
            <person name="Song C."/>
            <person name="Liu Y."/>
        </authorList>
    </citation>
    <scope>NUCLEOTIDE SEQUENCE [LARGE SCALE GENOMIC DNA]</scope>
    <source>
        <strain evidence="3">HL-2020</strain>
        <tissue evidence="3">Leaf</tissue>
    </source>
</reference>
<evidence type="ECO:0000313" key="4">
    <source>
        <dbReference type="Proteomes" id="UP000631114"/>
    </source>
</evidence>
<dbReference type="InterPro" id="IPR035979">
    <property type="entry name" value="RBD_domain_sf"/>
</dbReference>
<sequence>MESEAEKELLEFEEKVRKTVYLDNLSPQVTSAVIKTALGQFGTVLNVQFIRNYNNKESKNKAQCALVEMETDKQAKAIISEMKNYPFMMSGMPRPVRARDACAHMFVDRPRKPRRKLQCKWVDPKDPDFEVANKIKFLVRKHTAEAAYLLKLQLEEEEKLAKQQAEALNVNYKKYEMIEKLQGDKVLGQLANRYRLRITDD</sequence>
<dbReference type="PROSITE" id="PS50102">
    <property type="entry name" value="RRM"/>
    <property type="match status" value="1"/>
</dbReference>
<evidence type="ECO:0000313" key="3">
    <source>
        <dbReference type="EMBL" id="KAF9616881.1"/>
    </source>
</evidence>
<evidence type="ECO:0000259" key="2">
    <source>
        <dbReference type="PROSITE" id="PS50102"/>
    </source>
</evidence>
<dbReference type="SUPFAM" id="SSF54928">
    <property type="entry name" value="RNA-binding domain, RBD"/>
    <property type="match status" value="1"/>
</dbReference>
<evidence type="ECO:0000256" key="1">
    <source>
        <dbReference type="PROSITE-ProRule" id="PRU00176"/>
    </source>
</evidence>
<organism evidence="3 4">
    <name type="scientific">Coptis chinensis</name>
    <dbReference type="NCBI Taxonomy" id="261450"/>
    <lineage>
        <taxon>Eukaryota</taxon>
        <taxon>Viridiplantae</taxon>
        <taxon>Streptophyta</taxon>
        <taxon>Embryophyta</taxon>
        <taxon>Tracheophyta</taxon>
        <taxon>Spermatophyta</taxon>
        <taxon>Magnoliopsida</taxon>
        <taxon>Ranunculales</taxon>
        <taxon>Ranunculaceae</taxon>
        <taxon>Coptidoideae</taxon>
        <taxon>Coptis</taxon>
    </lineage>
</organism>
<keyword evidence="1" id="KW-0694">RNA-binding</keyword>
<dbReference type="GO" id="GO:0003723">
    <property type="term" value="F:RNA binding"/>
    <property type="evidence" value="ECO:0007669"/>
    <property type="project" value="UniProtKB-UniRule"/>
</dbReference>
<accession>A0A835IFT1</accession>
<dbReference type="EMBL" id="JADFTS010000003">
    <property type="protein sequence ID" value="KAF9616881.1"/>
    <property type="molecule type" value="Genomic_DNA"/>
</dbReference>
<feature type="domain" description="RRM" evidence="2">
    <location>
        <begin position="18"/>
        <end position="103"/>
    </location>
</feature>
<dbReference type="SMART" id="SM00360">
    <property type="entry name" value="RRM"/>
    <property type="match status" value="1"/>
</dbReference>
<dbReference type="Pfam" id="PF00076">
    <property type="entry name" value="RRM_1"/>
    <property type="match status" value="1"/>
</dbReference>